<dbReference type="Pfam" id="PF02826">
    <property type="entry name" value="2-Hacid_dh_C"/>
    <property type="match status" value="1"/>
</dbReference>
<evidence type="ECO:0000259" key="7">
    <source>
        <dbReference type="Pfam" id="PF02826"/>
    </source>
</evidence>
<feature type="domain" description="D-isomer specific 2-hydroxyacid dehydrogenase NAD-binding" evidence="7">
    <location>
        <begin position="123"/>
        <end position="295"/>
    </location>
</feature>
<dbReference type="InterPro" id="IPR036291">
    <property type="entry name" value="NAD(P)-bd_dom_sf"/>
</dbReference>
<dbReference type="Pfam" id="PF00389">
    <property type="entry name" value="2-Hacid_dh"/>
    <property type="match status" value="1"/>
</dbReference>
<organism evidence="8 9">
    <name type="scientific">Brevibacterium marinum</name>
    <dbReference type="NCBI Taxonomy" id="418643"/>
    <lineage>
        <taxon>Bacteria</taxon>
        <taxon>Bacillati</taxon>
        <taxon>Actinomycetota</taxon>
        <taxon>Actinomycetes</taxon>
        <taxon>Micrococcales</taxon>
        <taxon>Brevibacteriaceae</taxon>
        <taxon>Brevibacterium</taxon>
    </lineage>
</organism>
<evidence type="ECO:0000313" key="8">
    <source>
        <dbReference type="EMBL" id="NJC56806.1"/>
    </source>
</evidence>
<evidence type="ECO:0000259" key="6">
    <source>
        <dbReference type="Pfam" id="PF00389"/>
    </source>
</evidence>
<keyword evidence="3 5" id="KW-0560">Oxidoreductase</keyword>
<dbReference type="CDD" id="cd12169">
    <property type="entry name" value="PGDH_like_1"/>
    <property type="match status" value="1"/>
</dbReference>
<gene>
    <name evidence="8" type="ORF">BKA07_001841</name>
</gene>
<dbReference type="GO" id="GO:0051287">
    <property type="term" value="F:NAD binding"/>
    <property type="evidence" value="ECO:0007669"/>
    <property type="project" value="InterPro"/>
</dbReference>
<comment type="caution">
    <text evidence="8">The sequence shown here is derived from an EMBL/GenBank/DDBJ whole genome shotgun (WGS) entry which is preliminary data.</text>
</comment>
<dbReference type="PROSITE" id="PS00065">
    <property type="entry name" value="D_2_HYDROXYACID_DH_1"/>
    <property type="match status" value="1"/>
</dbReference>
<evidence type="ECO:0000256" key="5">
    <source>
        <dbReference type="RuleBase" id="RU003719"/>
    </source>
</evidence>
<dbReference type="InterPro" id="IPR029752">
    <property type="entry name" value="D-isomer_DH_CS1"/>
</dbReference>
<dbReference type="GO" id="GO:0016616">
    <property type="term" value="F:oxidoreductase activity, acting on the CH-OH group of donors, NAD or NADP as acceptor"/>
    <property type="evidence" value="ECO:0007669"/>
    <property type="project" value="InterPro"/>
</dbReference>
<evidence type="ECO:0000256" key="2">
    <source>
        <dbReference type="ARBA" id="ARBA00022605"/>
    </source>
</evidence>
<evidence type="ECO:0000313" key="9">
    <source>
        <dbReference type="Proteomes" id="UP000576792"/>
    </source>
</evidence>
<protein>
    <submittedName>
        <fullName evidence="8">Phosphoglycerate dehydrogenase-like enzyme</fullName>
    </submittedName>
</protein>
<sequence>MTPDSHGVRGGAGMRIVVLDDYQSVASGYAEWDTLGAEVEFVSRPIRDTEDLMRVVSGAEVVVAMRERTLFSAARLSQLRDLKLLVTTGRVNASIDLDAARAQGIVVCGTESTTSATPELTWGLILSVLRSIPTEDAAVRSGGWQSTVGGDLLGHRLGVIGLGRLGAQVARVGAAFGMDVVAWSQNLDEARAAEVGVEAVSKQELFATSDVLTVHYKLSERSRGLVAAEELSLMKPTSILVNTSRAGLVDTEALVAVLEAGRIRGAGIDVYDTEPLPSDHALRSAPRTVLTPHLGYVTDETYRIFFTQAVEAIAAWMAGEPIRQLS</sequence>
<dbReference type="Gene3D" id="3.40.50.720">
    <property type="entry name" value="NAD(P)-binding Rossmann-like Domain"/>
    <property type="match status" value="2"/>
</dbReference>
<name>A0A846RXY3_9MICO</name>
<keyword evidence="2" id="KW-0028">Amino-acid biosynthesis</keyword>
<dbReference type="SUPFAM" id="SSF52283">
    <property type="entry name" value="Formate/glycerate dehydrogenase catalytic domain-like"/>
    <property type="match status" value="1"/>
</dbReference>
<dbReference type="InterPro" id="IPR050857">
    <property type="entry name" value="D-2-hydroxyacid_DH"/>
</dbReference>
<dbReference type="Proteomes" id="UP000576792">
    <property type="component" value="Unassembled WGS sequence"/>
</dbReference>
<keyword evidence="9" id="KW-1185">Reference proteome</keyword>
<comment type="similarity">
    <text evidence="1 5">Belongs to the D-isomer specific 2-hydroxyacid dehydrogenase family.</text>
</comment>
<feature type="domain" description="D-isomer specific 2-hydroxyacid dehydrogenase catalytic" evidence="6">
    <location>
        <begin position="33"/>
        <end position="323"/>
    </location>
</feature>
<dbReference type="AlphaFoldDB" id="A0A846RXY3"/>
<dbReference type="InterPro" id="IPR006139">
    <property type="entry name" value="D-isomer_2_OHA_DH_cat_dom"/>
</dbReference>
<evidence type="ECO:0000256" key="3">
    <source>
        <dbReference type="ARBA" id="ARBA00023002"/>
    </source>
</evidence>
<dbReference type="GO" id="GO:0008652">
    <property type="term" value="P:amino acid biosynthetic process"/>
    <property type="evidence" value="ECO:0007669"/>
    <property type="project" value="UniProtKB-KW"/>
</dbReference>
<proteinExistence type="inferred from homology"/>
<accession>A0A846RXY3</accession>
<reference evidence="8 9" key="1">
    <citation type="submission" date="2020-03" db="EMBL/GenBank/DDBJ databases">
        <title>Sequencing the genomes of 1000 actinobacteria strains.</title>
        <authorList>
            <person name="Klenk H.-P."/>
        </authorList>
    </citation>
    <scope>NUCLEOTIDE SEQUENCE [LARGE SCALE GENOMIC DNA]</scope>
    <source>
        <strain evidence="8 9">DSM 18964</strain>
    </source>
</reference>
<dbReference type="PANTHER" id="PTHR42789:SF1">
    <property type="entry name" value="D-ISOMER SPECIFIC 2-HYDROXYACID DEHYDROGENASE FAMILY PROTEIN (AFU_ORTHOLOGUE AFUA_6G10090)"/>
    <property type="match status" value="1"/>
</dbReference>
<dbReference type="InterPro" id="IPR006140">
    <property type="entry name" value="D-isomer_DH_NAD-bd"/>
</dbReference>
<evidence type="ECO:0000256" key="4">
    <source>
        <dbReference type="ARBA" id="ARBA00023027"/>
    </source>
</evidence>
<dbReference type="SUPFAM" id="SSF51735">
    <property type="entry name" value="NAD(P)-binding Rossmann-fold domains"/>
    <property type="match status" value="1"/>
</dbReference>
<keyword evidence="4" id="KW-0520">NAD</keyword>
<evidence type="ECO:0000256" key="1">
    <source>
        <dbReference type="ARBA" id="ARBA00005854"/>
    </source>
</evidence>
<dbReference type="EMBL" id="JAATJN010000001">
    <property type="protein sequence ID" value="NJC56806.1"/>
    <property type="molecule type" value="Genomic_DNA"/>
</dbReference>
<dbReference type="PANTHER" id="PTHR42789">
    <property type="entry name" value="D-ISOMER SPECIFIC 2-HYDROXYACID DEHYDROGENASE FAMILY PROTEIN (AFU_ORTHOLOGUE AFUA_6G10090)"/>
    <property type="match status" value="1"/>
</dbReference>